<dbReference type="AlphaFoldDB" id="A0A6A6VFU6"/>
<keyword evidence="3" id="KW-1185">Reference proteome</keyword>
<gene>
    <name evidence="2" type="ORF">M011DRAFT_29949</name>
</gene>
<evidence type="ECO:0000313" key="2">
    <source>
        <dbReference type="EMBL" id="KAF2748061.1"/>
    </source>
</evidence>
<evidence type="ECO:0000313" key="3">
    <source>
        <dbReference type="Proteomes" id="UP000799440"/>
    </source>
</evidence>
<reference evidence="2" key="1">
    <citation type="journal article" date="2020" name="Stud. Mycol.">
        <title>101 Dothideomycetes genomes: a test case for predicting lifestyles and emergence of pathogens.</title>
        <authorList>
            <person name="Haridas S."/>
            <person name="Albert R."/>
            <person name="Binder M."/>
            <person name="Bloem J."/>
            <person name="Labutti K."/>
            <person name="Salamov A."/>
            <person name="Andreopoulos B."/>
            <person name="Baker S."/>
            <person name="Barry K."/>
            <person name="Bills G."/>
            <person name="Bluhm B."/>
            <person name="Cannon C."/>
            <person name="Castanera R."/>
            <person name="Culley D."/>
            <person name="Daum C."/>
            <person name="Ezra D."/>
            <person name="Gonzalez J."/>
            <person name="Henrissat B."/>
            <person name="Kuo A."/>
            <person name="Liang C."/>
            <person name="Lipzen A."/>
            <person name="Lutzoni F."/>
            <person name="Magnuson J."/>
            <person name="Mondo S."/>
            <person name="Nolan M."/>
            <person name="Ohm R."/>
            <person name="Pangilinan J."/>
            <person name="Park H.-J."/>
            <person name="Ramirez L."/>
            <person name="Alfaro M."/>
            <person name="Sun H."/>
            <person name="Tritt A."/>
            <person name="Yoshinaga Y."/>
            <person name="Zwiers L.-H."/>
            <person name="Turgeon B."/>
            <person name="Goodwin S."/>
            <person name="Spatafora J."/>
            <person name="Crous P."/>
            <person name="Grigoriev I."/>
        </authorList>
    </citation>
    <scope>NUCLEOTIDE SEQUENCE</scope>
    <source>
        <strain evidence="2">CBS 119925</strain>
    </source>
</reference>
<dbReference type="EMBL" id="MU006570">
    <property type="protein sequence ID" value="KAF2748061.1"/>
    <property type="molecule type" value="Genomic_DNA"/>
</dbReference>
<feature type="region of interest" description="Disordered" evidence="1">
    <location>
        <begin position="182"/>
        <end position="205"/>
    </location>
</feature>
<sequence length="205" mass="21423">MCACVVSGCCGVGLCVIADGVEVAGLESVIAGGLAFEWKVQARRGRSCPCKGLGNLLPLDWLPRDSTSSLPTSTLLPLPFTTTTATTQKSIFSPAPPPQVSSQSAHLAHCSAAVRRPIAPIFPEADPCHAACRLRLSRVYSVPPRPPSAVHSVRSPPSTPLLQLLNPSSPLLAPLRPVLSLRRPLRPSPSLSRCSGNESTPGAPS</sequence>
<proteinExistence type="predicted"/>
<feature type="compositionally biased region" description="Low complexity" evidence="1">
    <location>
        <begin position="182"/>
        <end position="195"/>
    </location>
</feature>
<evidence type="ECO:0000256" key="1">
    <source>
        <dbReference type="SAM" id="MobiDB-lite"/>
    </source>
</evidence>
<accession>A0A6A6VFU6</accession>
<name>A0A6A6VFU6_9PLEO</name>
<dbReference type="Proteomes" id="UP000799440">
    <property type="component" value="Unassembled WGS sequence"/>
</dbReference>
<protein>
    <submittedName>
        <fullName evidence="2">Uncharacterized protein</fullName>
    </submittedName>
</protein>
<organism evidence="2 3">
    <name type="scientific">Sporormia fimetaria CBS 119925</name>
    <dbReference type="NCBI Taxonomy" id="1340428"/>
    <lineage>
        <taxon>Eukaryota</taxon>
        <taxon>Fungi</taxon>
        <taxon>Dikarya</taxon>
        <taxon>Ascomycota</taxon>
        <taxon>Pezizomycotina</taxon>
        <taxon>Dothideomycetes</taxon>
        <taxon>Pleosporomycetidae</taxon>
        <taxon>Pleosporales</taxon>
        <taxon>Sporormiaceae</taxon>
        <taxon>Sporormia</taxon>
    </lineage>
</organism>
<feature type="compositionally biased region" description="Polar residues" evidence="1">
    <location>
        <begin position="196"/>
        <end position="205"/>
    </location>
</feature>